<evidence type="ECO:0000256" key="2">
    <source>
        <dbReference type="ARBA" id="ARBA00022692"/>
    </source>
</evidence>
<dbReference type="InterPro" id="IPR006603">
    <property type="entry name" value="PQ-loop_rpt"/>
</dbReference>
<sequence length="84" mass="9711">MDAVTLLGLIAAMLTTSSFVPQVVRTWRLKETKDISLWMFLLIGAGIFLWMIYGFLIRDLPVIAANMVSFMFVSLILYFKIKYR</sequence>
<evidence type="ECO:0000256" key="3">
    <source>
        <dbReference type="ARBA" id="ARBA00022989"/>
    </source>
</evidence>
<dbReference type="Gene3D" id="1.20.1280.290">
    <property type="match status" value="1"/>
</dbReference>
<evidence type="ECO:0000256" key="5">
    <source>
        <dbReference type="SAM" id="Phobius"/>
    </source>
</evidence>
<organism evidence="6 7">
    <name type="scientific">Candidatus Nitrobium versatile</name>
    <dbReference type="NCBI Taxonomy" id="2884831"/>
    <lineage>
        <taxon>Bacteria</taxon>
        <taxon>Pseudomonadati</taxon>
        <taxon>Nitrospirota</taxon>
        <taxon>Nitrospiria</taxon>
        <taxon>Nitrospirales</taxon>
        <taxon>Nitrospiraceae</taxon>
        <taxon>Candidatus Nitrobium</taxon>
    </lineage>
</organism>
<comment type="subcellular location">
    <subcellularLocation>
        <location evidence="1">Membrane</location>
        <topology evidence="1">Multi-pass membrane protein</topology>
    </subcellularLocation>
</comment>
<dbReference type="EMBL" id="JAIOIV010000034">
    <property type="protein sequence ID" value="MBZ0155549.1"/>
    <property type="molecule type" value="Genomic_DNA"/>
</dbReference>
<dbReference type="GO" id="GO:0051119">
    <property type="term" value="F:sugar transmembrane transporter activity"/>
    <property type="evidence" value="ECO:0007669"/>
    <property type="project" value="InterPro"/>
</dbReference>
<feature type="transmembrane region" description="Helical" evidence="5">
    <location>
        <begin position="63"/>
        <end position="81"/>
    </location>
</feature>
<gene>
    <name evidence="6" type="ORF">K8I29_04950</name>
</gene>
<reference evidence="6" key="2">
    <citation type="submission" date="2021-08" db="EMBL/GenBank/DDBJ databases">
        <authorList>
            <person name="Dalcin Martins P."/>
        </authorList>
    </citation>
    <scope>NUCLEOTIDE SEQUENCE</scope>
    <source>
        <strain evidence="6">MAG_39</strain>
    </source>
</reference>
<keyword evidence="4 5" id="KW-0472">Membrane</keyword>
<keyword evidence="3 5" id="KW-1133">Transmembrane helix</keyword>
<dbReference type="Proteomes" id="UP000705867">
    <property type="component" value="Unassembled WGS sequence"/>
</dbReference>
<evidence type="ECO:0000313" key="6">
    <source>
        <dbReference type="EMBL" id="MBZ0155549.1"/>
    </source>
</evidence>
<feature type="transmembrane region" description="Helical" evidence="5">
    <location>
        <begin position="35"/>
        <end position="56"/>
    </location>
</feature>
<protein>
    <submittedName>
        <fullName evidence="6">SemiSWEET transporter</fullName>
    </submittedName>
</protein>
<proteinExistence type="predicted"/>
<comment type="caution">
    <text evidence="6">The sequence shown here is derived from an EMBL/GenBank/DDBJ whole genome shotgun (WGS) entry which is preliminary data.</text>
</comment>
<dbReference type="AlphaFoldDB" id="A0A953J9F7"/>
<reference evidence="6" key="1">
    <citation type="journal article" date="2021" name="bioRxiv">
        <title>Unraveling nitrogen, sulfur and carbon metabolic pathways and microbial community transcriptional responses to substrate deprivation and toxicity stresses in a bioreactor mimicking anoxic brackish coastal sediment conditions.</title>
        <authorList>
            <person name="Martins P.D."/>
            <person name="Echeveste M.J."/>
            <person name="Arshad A."/>
            <person name="Kurth J."/>
            <person name="Ouboter H."/>
            <person name="Jetten M.S.M."/>
            <person name="Welte C.U."/>
        </authorList>
    </citation>
    <scope>NUCLEOTIDE SEQUENCE</scope>
    <source>
        <strain evidence="6">MAG_39</strain>
    </source>
</reference>
<dbReference type="Pfam" id="PF04193">
    <property type="entry name" value="PQ-loop"/>
    <property type="match status" value="1"/>
</dbReference>
<name>A0A953J9F7_9BACT</name>
<dbReference type="GO" id="GO:0016020">
    <property type="term" value="C:membrane"/>
    <property type="evidence" value="ECO:0007669"/>
    <property type="project" value="UniProtKB-SubCell"/>
</dbReference>
<evidence type="ECO:0000313" key="7">
    <source>
        <dbReference type="Proteomes" id="UP000705867"/>
    </source>
</evidence>
<accession>A0A953J9F7</accession>
<keyword evidence="2 5" id="KW-0812">Transmembrane</keyword>
<dbReference type="InterPro" id="IPR047662">
    <property type="entry name" value="SemiSWEET"/>
</dbReference>
<evidence type="ECO:0000256" key="1">
    <source>
        <dbReference type="ARBA" id="ARBA00004141"/>
    </source>
</evidence>
<dbReference type="NCBIfam" id="NF037968">
    <property type="entry name" value="SemiSWEET_2"/>
    <property type="match status" value="1"/>
</dbReference>
<evidence type="ECO:0000256" key="4">
    <source>
        <dbReference type="ARBA" id="ARBA00023136"/>
    </source>
</evidence>